<dbReference type="EMBL" id="JAGFBS010000002">
    <property type="protein sequence ID" value="KAG6380883.1"/>
    <property type="molecule type" value="Genomic_DNA"/>
</dbReference>
<keyword evidence="2" id="KW-0819">tRNA processing</keyword>
<dbReference type="Gene3D" id="3.40.1350.10">
    <property type="match status" value="1"/>
</dbReference>
<evidence type="ECO:0000313" key="4">
    <source>
        <dbReference type="EMBL" id="KAG6380883.1"/>
    </source>
</evidence>
<dbReference type="GO" id="GO:0003676">
    <property type="term" value="F:nucleic acid binding"/>
    <property type="evidence" value="ECO:0007669"/>
    <property type="project" value="InterPro"/>
</dbReference>
<dbReference type="InterPro" id="IPR011856">
    <property type="entry name" value="tRNA_endonuc-like_dom_sf"/>
</dbReference>
<reference evidence="4" key="1">
    <citation type="submission" date="2021-03" db="EMBL/GenBank/DDBJ databases">
        <title>Evolutionary innovations through gain and loss of genes in the ectomycorrhizal Boletales.</title>
        <authorList>
            <person name="Wu G."/>
            <person name="Miyauchi S."/>
            <person name="Morin E."/>
            <person name="Yang Z.-L."/>
            <person name="Xu J."/>
            <person name="Martin F.M."/>
        </authorList>
    </citation>
    <scope>NUCLEOTIDE SEQUENCE</scope>
    <source>
        <strain evidence="4">BR01</strain>
    </source>
</reference>
<protein>
    <submittedName>
        <fullName evidence="4">tRNA intron endonuclease</fullName>
    </submittedName>
</protein>
<comment type="similarity">
    <text evidence="1">Belongs to the SEN15 family.</text>
</comment>
<dbReference type="InterPro" id="IPR018593">
    <property type="entry name" value="tRNA-endonuc_su_Sen15"/>
</dbReference>
<dbReference type="GO" id="GO:0004519">
    <property type="term" value="F:endonuclease activity"/>
    <property type="evidence" value="ECO:0007669"/>
    <property type="project" value="UniProtKB-KW"/>
</dbReference>
<dbReference type="AlphaFoldDB" id="A0A8I3AEZ0"/>
<proteinExistence type="inferred from homology"/>
<dbReference type="InterPro" id="IPR036167">
    <property type="entry name" value="tRNA_intron_Endo_cat-like_sf"/>
</dbReference>
<name>A0A8I3AEZ0_9AGAM</name>
<keyword evidence="5" id="KW-1185">Reference proteome</keyword>
<comment type="caution">
    <text evidence="4">The sequence shown here is derived from an EMBL/GenBank/DDBJ whole genome shotgun (WGS) entry which is preliminary data.</text>
</comment>
<dbReference type="GO" id="GO:0006388">
    <property type="term" value="P:tRNA splicing, via endonucleolytic cleavage and ligation"/>
    <property type="evidence" value="ECO:0007669"/>
    <property type="project" value="InterPro"/>
</dbReference>
<feature type="domain" description="tRNA-splicing endonuclease subunit Sen15" evidence="3">
    <location>
        <begin position="67"/>
        <end position="167"/>
    </location>
</feature>
<keyword evidence="4" id="KW-0378">Hydrolase</keyword>
<dbReference type="Proteomes" id="UP000683000">
    <property type="component" value="Unassembled WGS sequence"/>
</dbReference>
<dbReference type="PANTHER" id="PTHR28582:SF1">
    <property type="entry name" value="TRNA-SPLICING ENDONUCLEASE SUBUNIT SEN15"/>
    <property type="match status" value="1"/>
</dbReference>
<organism evidence="4 5">
    <name type="scientific">Boletus reticuloceps</name>
    <dbReference type="NCBI Taxonomy" id="495285"/>
    <lineage>
        <taxon>Eukaryota</taxon>
        <taxon>Fungi</taxon>
        <taxon>Dikarya</taxon>
        <taxon>Basidiomycota</taxon>
        <taxon>Agaricomycotina</taxon>
        <taxon>Agaricomycetes</taxon>
        <taxon>Agaricomycetidae</taxon>
        <taxon>Boletales</taxon>
        <taxon>Boletineae</taxon>
        <taxon>Boletaceae</taxon>
        <taxon>Boletoideae</taxon>
        <taxon>Boletus</taxon>
    </lineage>
</organism>
<dbReference type="OrthoDB" id="10002170at2759"/>
<keyword evidence="4" id="KW-0255">Endonuclease</keyword>
<accession>A0A8I3AEZ0</accession>
<evidence type="ECO:0000313" key="5">
    <source>
        <dbReference type="Proteomes" id="UP000683000"/>
    </source>
</evidence>
<evidence type="ECO:0000256" key="1">
    <source>
        <dbReference type="ARBA" id="ARBA00006091"/>
    </source>
</evidence>
<evidence type="ECO:0000259" key="3">
    <source>
        <dbReference type="Pfam" id="PF09631"/>
    </source>
</evidence>
<keyword evidence="4" id="KW-0540">Nuclease</keyword>
<dbReference type="Pfam" id="PF09631">
    <property type="entry name" value="Sen15"/>
    <property type="match status" value="1"/>
</dbReference>
<dbReference type="SUPFAM" id="SSF53032">
    <property type="entry name" value="tRNA-intron endonuclease catalytic domain-like"/>
    <property type="match status" value="1"/>
</dbReference>
<evidence type="ECO:0000256" key="2">
    <source>
        <dbReference type="ARBA" id="ARBA00022694"/>
    </source>
</evidence>
<dbReference type="PANTHER" id="PTHR28582">
    <property type="entry name" value="TRNA-SPLICING ENDONUCLEASE SUBUNIT SEN15"/>
    <property type="match status" value="1"/>
</dbReference>
<dbReference type="GO" id="GO:0005634">
    <property type="term" value="C:nucleus"/>
    <property type="evidence" value="ECO:0007669"/>
    <property type="project" value="UniProtKB-ARBA"/>
</dbReference>
<sequence>MERLAWNILFTVVEYPELGFKATREVFMRDDGSASSTAHSMQSHPSHPRLAELISKYPKSASALFQTFNDVTLSHKWTDIQVLELPQCGRGAIKGLRPSLTAGEPSSTCVVVPCGLAEPISTSWIRDAFAASDTQLADAPETLFVAICSGDSSIVYYKISKGIIKPQI</sequence>
<gene>
    <name evidence="4" type="ORF">JVT61DRAFT_5274</name>
</gene>